<protein>
    <submittedName>
        <fullName evidence="1">Uncharacterized protein</fullName>
    </submittedName>
</protein>
<proteinExistence type="predicted"/>
<sequence>MTPQDRELKKQLLVMKGEALRIKLKLEKERLLQPMRLAGSGFSLWREGWFGSALETLGKLLPNPRLRRWLQGGARLWVVWRLVRRAFAR</sequence>
<accession>A0A1D9LFI8</accession>
<dbReference type="Proteomes" id="UP000178776">
    <property type="component" value="Chromosome"/>
</dbReference>
<dbReference type="RefSeq" id="WP_046167429.1">
    <property type="nucleotide sequence ID" value="NZ_CP017707.1"/>
</dbReference>
<dbReference type="EMBL" id="CP017707">
    <property type="protein sequence ID" value="AOZ49965.1"/>
    <property type="molecule type" value="Genomic_DNA"/>
</dbReference>
<dbReference type="AlphaFoldDB" id="A0A1D9LFI8"/>
<dbReference type="STRING" id="1108595.BKX93_08105"/>
<name>A0A1D9LFI8_9NEIS</name>
<reference evidence="1 2" key="1">
    <citation type="submission" date="2016-10" db="EMBL/GenBank/DDBJ databases">
        <title>Chromobacterium muskegensis sp. nov., an insecticidal bacterium isolated from Sphagnum bogs.</title>
        <authorList>
            <person name="Sparks M.E."/>
            <person name="Blackburn M.B."/>
            <person name="Gundersen-Rindal D.E."/>
            <person name="Mitchell A."/>
            <person name="Farrar R."/>
            <person name="Kuhar D."/>
        </authorList>
    </citation>
    <scope>NUCLEOTIDE SEQUENCE [LARGE SCALE GENOMIC DNA]</scope>
    <source>
        <strain evidence="1 2">21-1</strain>
    </source>
</reference>
<evidence type="ECO:0000313" key="1">
    <source>
        <dbReference type="EMBL" id="AOZ49965.1"/>
    </source>
</evidence>
<gene>
    <name evidence="1" type="ORF">BKX93_08105</name>
</gene>
<organism evidence="1 2">
    <name type="scientific">Chromobacterium vaccinii</name>
    <dbReference type="NCBI Taxonomy" id="1108595"/>
    <lineage>
        <taxon>Bacteria</taxon>
        <taxon>Pseudomonadati</taxon>
        <taxon>Pseudomonadota</taxon>
        <taxon>Betaproteobacteria</taxon>
        <taxon>Neisseriales</taxon>
        <taxon>Chromobacteriaceae</taxon>
        <taxon>Chromobacterium</taxon>
    </lineage>
</organism>
<evidence type="ECO:0000313" key="2">
    <source>
        <dbReference type="Proteomes" id="UP000178776"/>
    </source>
</evidence>
<dbReference type="KEGG" id="cvc:BKX93_08105"/>
<dbReference type="GeneID" id="68841176"/>